<comment type="caution">
    <text evidence="1">The sequence shown here is derived from an EMBL/GenBank/DDBJ whole genome shotgun (WGS) entry which is preliminary data.</text>
</comment>
<dbReference type="AlphaFoldDB" id="A0A1Y2S9H5"/>
<proteinExistence type="predicted"/>
<evidence type="ECO:0000313" key="2">
    <source>
        <dbReference type="Proteomes" id="UP000194350"/>
    </source>
</evidence>
<gene>
    <name evidence="1" type="ORF">Xvie_03912</name>
</gene>
<dbReference type="STRING" id="351656.Xvie_03912"/>
<reference evidence="1 2" key="1">
    <citation type="submission" date="2016-10" db="EMBL/GenBank/DDBJ databases">
        <title>Systematic genetic and metabolomic analysis of Xenorhabdus and Photorhabdus spp., highlights the requirements for a dual symbiotic and pathogenic life style.</title>
        <authorList>
            <person name="Tobias N.J."/>
            <person name="Wolff H."/>
            <person name="Djahanschiri B."/>
            <person name="Pidot S.J."/>
            <person name="Stinear T.P."/>
            <person name="Ebersberger I."/>
            <person name="Bode H.B."/>
        </authorList>
    </citation>
    <scope>NUCLEOTIDE SEQUENCE [LARGE SCALE GENOMIC DNA]</scope>
    <source>
        <strain evidence="1 2">DSM 22392</strain>
    </source>
</reference>
<evidence type="ECO:0000313" key="1">
    <source>
        <dbReference type="EMBL" id="OTA14191.1"/>
    </source>
</evidence>
<name>A0A1Y2S9H5_9GAMM</name>
<dbReference type="EMBL" id="MUBJ01000044">
    <property type="protein sequence ID" value="OTA14191.1"/>
    <property type="molecule type" value="Genomic_DNA"/>
</dbReference>
<keyword evidence="2" id="KW-1185">Reference proteome</keyword>
<organism evidence="1 2">
    <name type="scientific">Xenorhabdus vietnamensis</name>
    <dbReference type="NCBI Taxonomy" id="351656"/>
    <lineage>
        <taxon>Bacteria</taxon>
        <taxon>Pseudomonadati</taxon>
        <taxon>Pseudomonadota</taxon>
        <taxon>Gammaproteobacteria</taxon>
        <taxon>Enterobacterales</taxon>
        <taxon>Morganellaceae</taxon>
        <taxon>Xenorhabdus</taxon>
    </lineage>
</organism>
<protein>
    <submittedName>
        <fullName evidence="1">Uncharacterized protein</fullName>
    </submittedName>
</protein>
<dbReference type="Proteomes" id="UP000194350">
    <property type="component" value="Unassembled WGS sequence"/>
</dbReference>
<dbReference type="OrthoDB" id="6461425at2"/>
<sequence>MKIDYQDKGSTAVIIITSFITERRLHNRCVDVALLATPVRTASSGVLFRRTVITGKANHMIRAYKLICREANSGEQQ</sequence>
<accession>A0A1Y2S9H5</accession>
<dbReference type="RefSeq" id="WP_086110753.1">
    <property type="nucleotide sequence ID" value="NZ_CAWNGD010000089.1"/>
</dbReference>